<protein>
    <submittedName>
        <fullName evidence="1">Uncharacterized protein</fullName>
    </submittedName>
</protein>
<proteinExistence type="predicted"/>
<dbReference type="EMBL" id="GBRH01173405">
    <property type="protein sequence ID" value="JAE24491.1"/>
    <property type="molecule type" value="Transcribed_RNA"/>
</dbReference>
<reference evidence="1" key="1">
    <citation type="submission" date="2014-09" db="EMBL/GenBank/DDBJ databases">
        <authorList>
            <person name="Magalhaes I.L.F."/>
            <person name="Oliveira U."/>
            <person name="Santos F.R."/>
            <person name="Vidigal T.H.D.A."/>
            <person name="Brescovit A.D."/>
            <person name="Santos A.J."/>
        </authorList>
    </citation>
    <scope>NUCLEOTIDE SEQUENCE</scope>
    <source>
        <tissue evidence="1">Shoot tissue taken approximately 20 cm above the soil surface</tissue>
    </source>
</reference>
<reference evidence="1" key="2">
    <citation type="journal article" date="2015" name="Data Brief">
        <title>Shoot transcriptome of the giant reed, Arundo donax.</title>
        <authorList>
            <person name="Barrero R.A."/>
            <person name="Guerrero F.D."/>
            <person name="Moolhuijzen P."/>
            <person name="Goolsby J.A."/>
            <person name="Tidwell J."/>
            <person name="Bellgard S.E."/>
            <person name="Bellgard M.I."/>
        </authorList>
    </citation>
    <scope>NUCLEOTIDE SEQUENCE</scope>
    <source>
        <tissue evidence="1">Shoot tissue taken approximately 20 cm above the soil surface</tissue>
    </source>
</reference>
<sequence>MKLVYAPIVEVMFELPDILLIISPNGNRPANYIWGLQLEATYLTMNVTE</sequence>
<name>A0A0A9GPL8_ARUDO</name>
<organism evidence="1">
    <name type="scientific">Arundo donax</name>
    <name type="common">Giant reed</name>
    <name type="synonym">Donax arundinaceus</name>
    <dbReference type="NCBI Taxonomy" id="35708"/>
    <lineage>
        <taxon>Eukaryota</taxon>
        <taxon>Viridiplantae</taxon>
        <taxon>Streptophyta</taxon>
        <taxon>Embryophyta</taxon>
        <taxon>Tracheophyta</taxon>
        <taxon>Spermatophyta</taxon>
        <taxon>Magnoliopsida</taxon>
        <taxon>Liliopsida</taxon>
        <taxon>Poales</taxon>
        <taxon>Poaceae</taxon>
        <taxon>PACMAD clade</taxon>
        <taxon>Arundinoideae</taxon>
        <taxon>Arundineae</taxon>
        <taxon>Arundo</taxon>
    </lineage>
</organism>
<accession>A0A0A9GPL8</accession>
<evidence type="ECO:0000313" key="1">
    <source>
        <dbReference type="EMBL" id="JAE24491.1"/>
    </source>
</evidence>
<dbReference type="AlphaFoldDB" id="A0A0A9GPL8"/>